<keyword evidence="1" id="KW-0732">Signal</keyword>
<dbReference type="STRING" id="1306861.A0A4V6DFU2"/>
<gene>
    <name evidence="2" type="ORF">CTA1_11584</name>
</gene>
<sequence>MKSLQTKPSSSSVFKPSRNHSMMPFSKILLAAIALMARLAHAEDAARDLQLSQSPPRTVTGAQGCYTDFGPSWRGNVPTFSRLYSYTFPVTEYTYTTPTTSTVTVTPTISGGAVVTTTSTVTTTTHVSSITTATVRAPARFTPLASVIARAGGAFALKDTIDEAHAEQEDGEKSFSLSVNEEGQFIARPFLWPQAVVCEKVVRVFTTTTTTITATWAATTTTTLPGPTVQTTVTTTTTQTSTVTDVAANPTQTVYEACQADNLQASRGEPRSYFVEAVHSWLTTREERRASSPEGCCIACQTTSDCGGSLYHLLTGTCYIFKSGGNRRQCRSPGELRSTTSITTGGVFWASNGGCASWGLSAQEPSSTEV</sequence>
<accession>A0A4V6DFU2</accession>
<dbReference type="AlphaFoldDB" id="A0A4V6DFU2"/>
<evidence type="ECO:0000313" key="2">
    <source>
        <dbReference type="EMBL" id="TKW50386.1"/>
    </source>
</evidence>
<reference evidence="2 3" key="1">
    <citation type="journal article" date="2019" name="PLoS ONE">
        <title>Comparative genome analysis indicates high evolutionary potential of pathogenicity genes in Colletotrichum tanaceti.</title>
        <authorList>
            <person name="Lelwala R.V."/>
            <person name="Korhonen P.K."/>
            <person name="Young N.D."/>
            <person name="Scott J.B."/>
            <person name="Ades P.A."/>
            <person name="Gasser R.B."/>
            <person name="Taylor P.W.J."/>
        </authorList>
    </citation>
    <scope>NUCLEOTIDE SEQUENCE [LARGE SCALE GENOMIC DNA]</scope>
    <source>
        <strain evidence="2">BRIP57314</strain>
    </source>
</reference>
<dbReference type="Proteomes" id="UP000310108">
    <property type="component" value="Unassembled WGS sequence"/>
</dbReference>
<name>A0A4V6DFU2_9PEZI</name>
<evidence type="ECO:0000313" key="3">
    <source>
        <dbReference type="Proteomes" id="UP000310108"/>
    </source>
</evidence>
<feature type="chain" id="PRO_5020701696" description="Apple domain-containing protein" evidence="1">
    <location>
        <begin position="43"/>
        <end position="370"/>
    </location>
</feature>
<dbReference type="OrthoDB" id="5428787at2759"/>
<comment type="caution">
    <text evidence="2">The sequence shown here is derived from an EMBL/GenBank/DDBJ whole genome shotgun (WGS) entry which is preliminary data.</text>
</comment>
<evidence type="ECO:0008006" key="4">
    <source>
        <dbReference type="Google" id="ProtNLM"/>
    </source>
</evidence>
<evidence type="ECO:0000256" key="1">
    <source>
        <dbReference type="SAM" id="SignalP"/>
    </source>
</evidence>
<dbReference type="EMBL" id="PJEX01000404">
    <property type="protein sequence ID" value="TKW50386.1"/>
    <property type="molecule type" value="Genomic_DNA"/>
</dbReference>
<organism evidence="2 3">
    <name type="scientific">Colletotrichum tanaceti</name>
    <dbReference type="NCBI Taxonomy" id="1306861"/>
    <lineage>
        <taxon>Eukaryota</taxon>
        <taxon>Fungi</taxon>
        <taxon>Dikarya</taxon>
        <taxon>Ascomycota</taxon>
        <taxon>Pezizomycotina</taxon>
        <taxon>Sordariomycetes</taxon>
        <taxon>Hypocreomycetidae</taxon>
        <taxon>Glomerellales</taxon>
        <taxon>Glomerellaceae</taxon>
        <taxon>Colletotrichum</taxon>
        <taxon>Colletotrichum destructivum species complex</taxon>
    </lineage>
</organism>
<proteinExistence type="predicted"/>
<protein>
    <recommendedName>
        <fullName evidence="4">Apple domain-containing protein</fullName>
    </recommendedName>
</protein>
<feature type="signal peptide" evidence="1">
    <location>
        <begin position="1"/>
        <end position="42"/>
    </location>
</feature>
<keyword evidence="3" id="KW-1185">Reference proteome</keyword>